<name>A0A915L8D3_ROMCU</name>
<evidence type="ECO:0000256" key="1">
    <source>
        <dbReference type="SAM" id="Phobius"/>
    </source>
</evidence>
<dbReference type="Proteomes" id="UP000887565">
    <property type="component" value="Unplaced"/>
</dbReference>
<reference evidence="3" key="1">
    <citation type="submission" date="2022-11" db="UniProtKB">
        <authorList>
            <consortium name="WormBaseParasite"/>
        </authorList>
    </citation>
    <scope>IDENTIFICATION</scope>
</reference>
<keyword evidence="1" id="KW-0812">Transmembrane</keyword>
<organism evidence="2 3">
    <name type="scientific">Romanomermis culicivorax</name>
    <name type="common">Nematode worm</name>
    <dbReference type="NCBI Taxonomy" id="13658"/>
    <lineage>
        <taxon>Eukaryota</taxon>
        <taxon>Metazoa</taxon>
        <taxon>Ecdysozoa</taxon>
        <taxon>Nematoda</taxon>
        <taxon>Enoplea</taxon>
        <taxon>Dorylaimia</taxon>
        <taxon>Mermithida</taxon>
        <taxon>Mermithoidea</taxon>
        <taxon>Mermithidae</taxon>
        <taxon>Romanomermis</taxon>
    </lineage>
</organism>
<feature type="transmembrane region" description="Helical" evidence="1">
    <location>
        <begin position="131"/>
        <end position="151"/>
    </location>
</feature>
<evidence type="ECO:0000313" key="3">
    <source>
        <dbReference type="WBParaSite" id="nRc.2.0.1.t47299-RA"/>
    </source>
</evidence>
<keyword evidence="1" id="KW-0472">Membrane</keyword>
<protein>
    <submittedName>
        <fullName evidence="3">Uncharacterized protein</fullName>
    </submittedName>
</protein>
<proteinExistence type="predicted"/>
<accession>A0A915L8D3</accession>
<keyword evidence="1" id="KW-1133">Transmembrane helix</keyword>
<evidence type="ECO:0000313" key="2">
    <source>
        <dbReference type="Proteomes" id="UP000887565"/>
    </source>
</evidence>
<keyword evidence="2" id="KW-1185">Reference proteome</keyword>
<dbReference type="AlphaFoldDB" id="A0A915L8D3"/>
<dbReference type="WBParaSite" id="nRc.2.0.1.t47299-RA">
    <property type="protein sequence ID" value="nRc.2.0.1.t47299-RA"/>
    <property type="gene ID" value="nRc.2.0.1.g47299"/>
</dbReference>
<sequence length="192" mass="21601">MQDAAVYWLDAAIHDRNAAVCMQHAITCKKHAAVRIWDTAGETQPSAMKRSSLQVLEINLSQVFIESIQQDRNFRKKCPFAMEINATHLARFRLTFKAVFTCIPEAGCRRGWDPVHIPNIGMAESQQTIQAFHILTLMGLILHLLNNYIYANVTKSVPKSMHRIVTVLNANGMPMMTKSRNGKISGILLVKV</sequence>